<dbReference type="OMA" id="EAMPEKY"/>
<dbReference type="Pfam" id="PF24571">
    <property type="entry name" value="HEAT_SCC3-SA"/>
    <property type="match status" value="1"/>
</dbReference>
<feature type="domain" description="SCD" evidence="3">
    <location>
        <begin position="352"/>
        <end position="437"/>
    </location>
</feature>
<evidence type="ECO:0000313" key="5">
    <source>
        <dbReference type="Proteomes" id="UP000054653"/>
    </source>
</evidence>
<gene>
    <name evidence="4" type="primary">STAG1</name>
    <name evidence="4" type="ORF">T03_2252</name>
</gene>
<keyword evidence="5" id="KW-1185">Reference proteome</keyword>
<dbReference type="OrthoDB" id="498590at2759"/>
<evidence type="ECO:0000256" key="2">
    <source>
        <dbReference type="SAM" id="MobiDB-lite"/>
    </source>
</evidence>
<dbReference type="InterPro" id="IPR016024">
    <property type="entry name" value="ARM-type_fold"/>
</dbReference>
<feature type="non-terminal residue" evidence="4">
    <location>
        <position position="1"/>
    </location>
</feature>
<dbReference type="PANTHER" id="PTHR11199:SF0">
    <property type="entry name" value="LD34181P-RELATED"/>
    <property type="match status" value="1"/>
</dbReference>
<evidence type="ECO:0000259" key="3">
    <source>
        <dbReference type="PROSITE" id="PS51425"/>
    </source>
</evidence>
<dbReference type="EMBL" id="JYDI01000007">
    <property type="protein sequence ID" value="KRY60219.1"/>
    <property type="molecule type" value="Genomic_DNA"/>
</dbReference>
<dbReference type="SUPFAM" id="SSF48371">
    <property type="entry name" value="ARM repeat"/>
    <property type="match status" value="1"/>
</dbReference>
<dbReference type="STRING" id="45882.A0A0V1DFV0"/>
<dbReference type="Proteomes" id="UP000054653">
    <property type="component" value="Unassembled WGS sequence"/>
</dbReference>
<dbReference type="InterPro" id="IPR056396">
    <property type="entry name" value="HEAT_SCC3-SA"/>
</dbReference>
<dbReference type="InterPro" id="IPR039662">
    <property type="entry name" value="Cohesin_Scc3/SA"/>
</dbReference>
<dbReference type="GO" id="GO:0008278">
    <property type="term" value="C:cohesin complex"/>
    <property type="evidence" value="ECO:0007669"/>
    <property type="project" value="TreeGrafter"/>
</dbReference>
<protein>
    <submittedName>
        <fullName evidence="4">Cohesin subunit SA-1</fullName>
    </submittedName>
</protein>
<feature type="compositionally biased region" description="Basic residues" evidence="2">
    <location>
        <begin position="104"/>
        <end position="116"/>
    </location>
</feature>
<feature type="region of interest" description="Disordered" evidence="2">
    <location>
        <begin position="75"/>
        <end position="120"/>
    </location>
</feature>
<dbReference type="PANTHER" id="PTHR11199">
    <property type="entry name" value="STROMAL ANTIGEN"/>
    <property type="match status" value="1"/>
</dbReference>
<dbReference type="PROSITE" id="PS51425">
    <property type="entry name" value="SCD"/>
    <property type="match status" value="1"/>
</dbReference>
<dbReference type="Pfam" id="PF21581">
    <property type="entry name" value="SCD"/>
    <property type="match status" value="1"/>
</dbReference>
<evidence type="ECO:0000313" key="4">
    <source>
        <dbReference type="EMBL" id="KRY60219.1"/>
    </source>
</evidence>
<dbReference type="InterPro" id="IPR013721">
    <property type="entry name" value="STAG"/>
</dbReference>
<feature type="compositionally biased region" description="Polar residues" evidence="2">
    <location>
        <begin position="75"/>
        <end position="87"/>
    </location>
</feature>
<reference evidence="4 5" key="1">
    <citation type="submission" date="2015-01" db="EMBL/GenBank/DDBJ databases">
        <title>Evolution of Trichinella species and genotypes.</title>
        <authorList>
            <person name="Korhonen P.K."/>
            <person name="Edoardo P."/>
            <person name="Giuseppe L.R."/>
            <person name="Gasser R.B."/>
        </authorList>
    </citation>
    <scope>NUCLEOTIDE SEQUENCE [LARGE SCALE GENOMIC DNA]</scope>
    <source>
        <strain evidence="4">ISS120</strain>
    </source>
</reference>
<name>A0A0V1DFV0_TRIBR</name>
<dbReference type="GO" id="GO:0007062">
    <property type="term" value="P:sister chromatid cohesion"/>
    <property type="evidence" value="ECO:0007669"/>
    <property type="project" value="UniProtKB-ARBA"/>
</dbReference>
<sequence>LHTNILSVRKVVLVKMSNSSSPSTRPMRLAKQGAYETMSNVLGLSRSHHKVSQSVSGNGSSVSVNPRALDEILDSNNPSVSAVAQSRSQKRKSPNDSEVFTTPKRGRPAGRGRGRPPNRPVLDKEASLYFLIKEGKAALIVRIFNHYILSYKIYIFKQVADDWIEHYQKDADLAVMDLIQFFISSTGCKGIVTLNDIRTDDFSQLIRKMTEDFDEDSGDYPIIIAGLQWKKFRRNFCDFVKTLIKQCQYSVIYDQYLMDIIISLLTGLADSQVRAFRHTATLAAMKVMTALVEIAVRLSQSLASVSKQFETERTKQRKGNQRIEALMQKKHEYSENKDEIINMLDYIFKSVFVHRYRDSVPEIRSLCVTELGEWILNFPEHFLDDSHLKYVGWTLYDKVGEVRLRCLQTLLPLYQEEQFAPRLELFTNKFKVRLVSMVLDKENETAVLAVKLVTCMQRHFPALLVARDNETVYELIYSVHRGLALAAGEFLLQQLFNVKTPGRTRSRQECKATNKSVIRDLVQFHKESKLHEHAAYLVDSLYDSHDLLKDWTAMTELLLHGDDKQPLDREDESLLIDIMACSVKEAATGEPPIARSVNKKYVTQKEHKQVQDDQARLTEHFAEHLPVLLQKFTANPRDVENLLTIVQRFNIEVYGAAHYLNHLNALVKCLEEIFERHADEELLGTCSRTYECLCSEKLPVHVRPLVTGSTLIDLTMLKLRQEIQQFNSVDGALDEEDIVTLITSMRRIEALHQCHDLSKWDVWDLIFPIVKQRQDYAVPPNPEMMRLSVKTCYWSLLWALKAIADGQSFEDSIPKLKQQFQQFCTCCRELMESPVNETAETTYLILCDLLLIFGWSLPERNEELTALVFEADQSLEDQLEQFVRRKVFVDDAAQAGDVTDEEAEIVKTHRRRIYLAAFCKLVVFGVVTVASAVHIFKNYVTFQSDFGDIIRVLLNRCRESDKMGWAKTMIRALCALYQETVVRSELDPENRDKISDAIYVVHELAKRFAMSFGSDPTKTREAIVTLHREGIDFACAADLNTATGKAPRDLPFLEALNELSNRLLKQDKRIVLNYLNRHFNGVRVGVDGEWQPLITYRNSLVESEDEAALMPPPPLPPPLISATVNKGQLPPPLSLTPSMKTILKADVSSPFVPVAASSFLTRRTARTGTTVDTLMEVDFEEDFAVVQLNGFLAKMDNQRRLWKKILHGNDTIINKYYELKLMIAYSNRTICPGSFAVVPVGNMEFEKRKFGQADESTFVNLHQHPSHLDYVFCNMANQDRRTWLNQVRIMGVDMNYNTGKSHNIHQDYKPV</sequence>
<dbReference type="InterPro" id="IPR020839">
    <property type="entry name" value="SCD"/>
</dbReference>
<evidence type="ECO:0000256" key="1">
    <source>
        <dbReference type="ARBA" id="ARBA00005486"/>
    </source>
</evidence>
<comment type="caution">
    <text evidence="4">The sequence shown here is derived from an EMBL/GenBank/DDBJ whole genome shotgun (WGS) entry which is preliminary data.</text>
</comment>
<dbReference type="Pfam" id="PF08514">
    <property type="entry name" value="STAG"/>
    <property type="match status" value="1"/>
</dbReference>
<dbReference type="GO" id="GO:0005634">
    <property type="term" value="C:nucleus"/>
    <property type="evidence" value="ECO:0007669"/>
    <property type="project" value="TreeGrafter"/>
</dbReference>
<dbReference type="GO" id="GO:0003682">
    <property type="term" value="F:chromatin binding"/>
    <property type="evidence" value="ECO:0007669"/>
    <property type="project" value="TreeGrafter"/>
</dbReference>
<accession>A0A0V1DFV0</accession>
<proteinExistence type="inferred from homology"/>
<dbReference type="GO" id="GO:0000785">
    <property type="term" value="C:chromatin"/>
    <property type="evidence" value="ECO:0007669"/>
    <property type="project" value="TreeGrafter"/>
</dbReference>
<comment type="similarity">
    <text evidence="1">Belongs to the SCC3 family.</text>
</comment>
<organism evidence="4 5">
    <name type="scientific">Trichinella britovi</name>
    <name type="common">Parasitic roundworm</name>
    <dbReference type="NCBI Taxonomy" id="45882"/>
    <lineage>
        <taxon>Eukaryota</taxon>
        <taxon>Metazoa</taxon>
        <taxon>Ecdysozoa</taxon>
        <taxon>Nematoda</taxon>
        <taxon>Enoplea</taxon>
        <taxon>Dorylaimia</taxon>
        <taxon>Trichinellida</taxon>
        <taxon>Trichinellidae</taxon>
        <taxon>Trichinella</taxon>
    </lineage>
</organism>